<dbReference type="EMBL" id="CP001700">
    <property type="protein sequence ID" value="ACU73412.1"/>
    <property type="molecule type" value="Genomic_DNA"/>
</dbReference>
<evidence type="ECO:0008006" key="6">
    <source>
        <dbReference type="Google" id="ProtNLM"/>
    </source>
</evidence>
<dbReference type="KEGG" id="cai:Caci_4550"/>
<accession>C7PXV2</accession>
<gene>
    <name evidence="4" type="ordered locus">Caci_4550</name>
</gene>
<feature type="compositionally biased region" description="Basic residues" evidence="1">
    <location>
        <begin position="434"/>
        <end position="444"/>
    </location>
</feature>
<name>C7PXV2_CATAD</name>
<dbReference type="SUPFAM" id="SSF50630">
    <property type="entry name" value="Acid proteases"/>
    <property type="match status" value="1"/>
</dbReference>
<reference evidence="4 5" key="1">
    <citation type="journal article" date="2009" name="Stand. Genomic Sci.">
        <title>Complete genome sequence of Catenulispora acidiphila type strain (ID 139908).</title>
        <authorList>
            <person name="Copeland A."/>
            <person name="Lapidus A."/>
            <person name="Glavina Del Rio T."/>
            <person name="Nolan M."/>
            <person name="Lucas S."/>
            <person name="Chen F."/>
            <person name="Tice H."/>
            <person name="Cheng J.F."/>
            <person name="Bruce D."/>
            <person name="Goodwin L."/>
            <person name="Pitluck S."/>
            <person name="Mikhailova N."/>
            <person name="Pati A."/>
            <person name="Ivanova N."/>
            <person name="Mavromatis K."/>
            <person name="Chen A."/>
            <person name="Palaniappan K."/>
            <person name="Chain P."/>
            <person name="Land M."/>
            <person name="Hauser L."/>
            <person name="Chang Y.J."/>
            <person name="Jeffries C.D."/>
            <person name="Chertkov O."/>
            <person name="Brettin T."/>
            <person name="Detter J.C."/>
            <person name="Han C."/>
            <person name="Ali Z."/>
            <person name="Tindall B.J."/>
            <person name="Goker M."/>
            <person name="Bristow J."/>
            <person name="Eisen J.A."/>
            <person name="Markowitz V."/>
            <person name="Hugenholtz P."/>
            <person name="Kyrpides N.C."/>
            <person name="Klenk H.P."/>
        </authorList>
    </citation>
    <scope>NUCLEOTIDE SEQUENCE [LARGE SCALE GENOMIC DNA]</scope>
    <source>
        <strain evidence="5">DSM 44928 / JCM 14897 / NBRC 102108 / NRRL B-24433 / ID139908</strain>
    </source>
</reference>
<dbReference type="Proteomes" id="UP000000851">
    <property type="component" value="Chromosome"/>
</dbReference>
<keyword evidence="5" id="KW-1185">Reference proteome</keyword>
<feature type="region of interest" description="Disordered" evidence="1">
    <location>
        <begin position="413"/>
        <end position="458"/>
    </location>
</feature>
<evidence type="ECO:0000256" key="2">
    <source>
        <dbReference type="SAM" id="Phobius"/>
    </source>
</evidence>
<keyword evidence="3" id="KW-0732">Signal</keyword>
<dbReference type="InterPro" id="IPR021109">
    <property type="entry name" value="Peptidase_aspartic_dom_sf"/>
</dbReference>
<feature type="chain" id="PRO_5039393994" description="LPXTG-motif cell wall anchor domain protein" evidence="3">
    <location>
        <begin position="30"/>
        <end position="496"/>
    </location>
</feature>
<feature type="compositionally biased region" description="Pro residues" evidence="1">
    <location>
        <begin position="417"/>
        <end position="433"/>
    </location>
</feature>
<keyword evidence="2" id="KW-0812">Transmembrane</keyword>
<organism evidence="4 5">
    <name type="scientific">Catenulispora acidiphila (strain DSM 44928 / JCM 14897 / NBRC 102108 / NRRL B-24433 / ID139908)</name>
    <dbReference type="NCBI Taxonomy" id="479433"/>
    <lineage>
        <taxon>Bacteria</taxon>
        <taxon>Bacillati</taxon>
        <taxon>Actinomycetota</taxon>
        <taxon>Actinomycetes</taxon>
        <taxon>Catenulisporales</taxon>
        <taxon>Catenulisporaceae</taxon>
        <taxon>Catenulispora</taxon>
    </lineage>
</organism>
<evidence type="ECO:0000256" key="1">
    <source>
        <dbReference type="SAM" id="MobiDB-lite"/>
    </source>
</evidence>
<protein>
    <recommendedName>
        <fullName evidence="6">LPXTG-motif cell wall anchor domain protein</fullName>
    </recommendedName>
</protein>
<keyword evidence="2" id="KW-1133">Transmembrane helix</keyword>
<evidence type="ECO:0000313" key="5">
    <source>
        <dbReference type="Proteomes" id="UP000000851"/>
    </source>
</evidence>
<feature type="transmembrane region" description="Helical" evidence="2">
    <location>
        <begin position="467"/>
        <end position="488"/>
    </location>
</feature>
<evidence type="ECO:0000313" key="4">
    <source>
        <dbReference type="EMBL" id="ACU73412.1"/>
    </source>
</evidence>
<dbReference type="InParanoid" id="C7PXV2"/>
<dbReference type="HOGENOM" id="CLU_549462_0_0_11"/>
<sequence precursor="true">MGTLATRLSATAAAIGLVGGVLATSSAVAAVPSAPAAPAVPASGSIPFSVADPDTAPRPVVTVAIGGVPLLLLLDTGSTGIRVAADKIPGKAVAVTGPAAAYGYGSGIQLHGDQADADVAIGENHTGPLPIELVRSTDCFTDKPDCPAAHGVKPAMFGGVLDGIMGVSPEEISGLVNPLWALHDAAGRHLGRQFAVRYDPAQVSGEVMLNVPAAGYGLVQLPRTPDAGSHHRGATSGYDARAYVSSYTGSYASRAGALRDGAPATNRPEAAALAMPPSWNPRAVQTCVEGTGLRKTCGPAMFDTGTPEFALNVPGGPAGVWPSGRSLVVGVPAAGWSAAYSTGAGNGVTVADEPSTAASGTLIGLPAFAKGPIRFDLEAGTVGFPVAAASNVASAATVPQQRGLVEAALAPAAVQPTPTPPPSTPSPTPSPTPKPKHVTPKKNYPRLPFHTGKKARSLPDTGVPMSAALGAVTALTALLAGIGTVLAARRRPDHES</sequence>
<evidence type="ECO:0000256" key="3">
    <source>
        <dbReference type="SAM" id="SignalP"/>
    </source>
</evidence>
<proteinExistence type="predicted"/>
<keyword evidence="2" id="KW-0472">Membrane</keyword>
<feature type="signal peptide" evidence="3">
    <location>
        <begin position="1"/>
        <end position="29"/>
    </location>
</feature>
<dbReference type="AlphaFoldDB" id="C7PXV2"/>